<protein>
    <submittedName>
        <fullName evidence="4">Uncharacterized protein</fullName>
    </submittedName>
</protein>
<evidence type="ECO:0000256" key="2">
    <source>
        <dbReference type="ARBA" id="ARBA00022475"/>
    </source>
</evidence>
<dbReference type="Pfam" id="PF06977">
    <property type="entry name" value="SdiA-regulated"/>
    <property type="match status" value="1"/>
</dbReference>
<dbReference type="AlphaFoldDB" id="X0YM21"/>
<dbReference type="GO" id="GO:0005886">
    <property type="term" value="C:plasma membrane"/>
    <property type="evidence" value="ECO:0007669"/>
    <property type="project" value="UniProtKB-SubCell"/>
</dbReference>
<accession>X0YM21</accession>
<keyword evidence="3" id="KW-0472">Membrane</keyword>
<keyword evidence="2" id="KW-1003">Cell membrane</keyword>
<organism evidence="4">
    <name type="scientific">marine sediment metagenome</name>
    <dbReference type="NCBI Taxonomy" id="412755"/>
    <lineage>
        <taxon>unclassified sequences</taxon>
        <taxon>metagenomes</taxon>
        <taxon>ecological metagenomes</taxon>
    </lineage>
</organism>
<feature type="non-terminal residue" evidence="4">
    <location>
        <position position="1"/>
    </location>
</feature>
<comment type="subcellular location">
    <subcellularLocation>
        <location evidence="1">Cell membrane</location>
    </subcellularLocation>
</comment>
<evidence type="ECO:0000256" key="1">
    <source>
        <dbReference type="ARBA" id="ARBA00004236"/>
    </source>
</evidence>
<evidence type="ECO:0000256" key="3">
    <source>
        <dbReference type="ARBA" id="ARBA00023136"/>
    </source>
</evidence>
<dbReference type="InterPro" id="IPR009722">
    <property type="entry name" value="YjiK/CarP"/>
</dbReference>
<gene>
    <name evidence="4" type="ORF">S01H1_85348</name>
</gene>
<evidence type="ECO:0000313" key="4">
    <source>
        <dbReference type="EMBL" id="GAG49543.1"/>
    </source>
</evidence>
<feature type="non-terminal residue" evidence="4">
    <location>
        <position position="92"/>
    </location>
</feature>
<reference evidence="4" key="1">
    <citation type="journal article" date="2014" name="Front. Microbiol.">
        <title>High frequency of phylogenetically diverse reductive dehalogenase-homologous genes in deep subseafloor sedimentary metagenomes.</title>
        <authorList>
            <person name="Kawai M."/>
            <person name="Futagami T."/>
            <person name="Toyoda A."/>
            <person name="Takaki Y."/>
            <person name="Nishi S."/>
            <person name="Hori S."/>
            <person name="Arai W."/>
            <person name="Tsubouchi T."/>
            <person name="Morono Y."/>
            <person name="Uchiyama I."/>
            <person name="Ito T."/>
            <person name="Fujiyama A."/>
            <person name="Inagaki F."/>
            <person name="Takami H."/>
        </authorList>
    </citation>
    <scope>NUCLEOTIDE SEQUENCE</scope>
    <source>
        <strain evidence="4">Expedition CK06-06</strain>
    </source>
</reference>
<sequence length="92" mass="10321">GYDQGIESIAFVSDKDHAEGGTFYAGNQWDPPCIIEIQVPLRSSRAETAEARIIRILPFKMDDPGGMYYDSKTRHLNVVSDAYNILVEITLE</sequence>
<comment type="caution">
    <text evidence="4">The sequence shown here is derived from an EMBL/GenBank/DDBJ whole genome shotgun (WGS) entry which is preliminary data.</text>
</comment>
<name>X0YM21_9ZZZZ</name>
<dbReference type="EMBL" id="BARS01058580">
    <property type="protein sequence ID" value="GAG49543.1"/>
    <property type="molecule type" value="Genomic_DNA"/>
</dbReference>
<proteinExistence type="predicted"/>